<evidence type="ECO:0000259" key="2">
    <source>
        <dbReference type="Pfam" id="PF12898"/>
    </source>
</evidence>
<evidence type="ECO:0000256" key="1">
    <source>
        <dbReference type="SAM" id="MobiDB-lite"/>
    </source>
</evidence>
<dbReference type="PANTHER" id="PTHR40470">
    <property type="entry name" value="PHYTANOYL-COA DIOXYGENASE FAMILY PROTEIN (AFU_ORTHOLOGUE AFUA_2G15850)"/>
    <property type="match status" value="1"/>
</dbReference>
<dbReference type="EMBL" id="JAANIT010001680">
    <property type="protein sequence ID" value="KAG1539182.1"/>
    <property type="molecule type" value="Genomic_DNA"/>
</dbReference>
<accession>A0A9P7C7E9</accession>
<dbReference type="OrthoDB" id="2106152at2759"/>
<reference evidence="3" key="1">
    <citation type="journal article" date="2020" name="Microb. Genom.">
        <title>Genetic diversity of clinical and environmental Mucorales isolates obtained from an investigation of mucormycosis cases among solid organ transplant recipients.</title>
        <authorList>
            <person name="Nguyen M.H."/>
            <person name="Kaul D."/>
            <person name="Muto C."/>
            <person name="Cheng S.J."/>
            <person name="Richter R.A."/>
            <person name="Bruno V.M."/>
            <person name="Liu G."/>
            <person name="Beyhan S."/>
            <person name="Sundermann A.J."/>
            <person name="Mounaud S."/>
            <person name="Pasculle A.W."/>
            <person name="Nierman W.C."/>
            <person name="Driscoll E."/>
            <person name="Cumbie R."/>
            <person name="Clancy C.J."/>
            <person name="Dupont C.L."/>
        </authorList>
    </citation>
    <scope>NUCLEOTIDE SEQUENCE</scope>
    <source>
        <strain evidence="3">GL16</strain>
    </source>
</reference>
<dbReference type="AlphaFoldDB" id="A0A9P7C7E9"/>
<sequence length="398" mass="45774">MLTDINNVPIDQALKNQGYVIVDDLIPKEMFNKLREACDRVVEKARKGEWQYRRLVGTQFPPWTEGNDVWGVQHLLHPELKEPIFAEWYGSTKLLEAVQQLLDAKQEELQLELFNLLVNPQESDFDLTWHRDAIPAETLEAEEKQKLTIPHYGTQWNTALYDDACLYVVPNSHRRVRTPEEREVTIHDPKSAHMPGQLKVELKAGQTVFYDNNILHRASYVSSQKRATLHASMGTIEGGHHRASCILQHGLDWMQTDDFKNALVDSLRLPYDNLMRMAQQAEQHSALKSLKCVFCKEDKPLDAFSQNQIAKATYNPYASSSSNKKFKTVTCKECASSPNTHLTCMICAKTQPFEKFAKSQRKKAEKARCMECIKKREEEDVWASEPDTESEDEWGFLS</sequence>
<comment type="caution">
    <text evidence="3">The sequence shown here is derived from an EMBL/GenBank/DDBJ whole genome shotgun (WGS) entry which is preliminary data.</text>
</comment>
<feature type="domain" description="Stc1" evidence="2">
    <location>
        <begin position="291"/>
        <end position="373"/>
    </location>
</feature>
<dbReference type="InterPro" id="IPR024630">
    <property type="entry name" value="Stc1"/>
</dbReference>
<name>A0A9P7C7E9_RHIOR</name>
<dbReference type="InterPro" id="IPR008775">
    <property type="entry name" value="Phytyl_CoA_dOase-like"/>
</dbReference>
<dbReference type="PANTHER" id="PTHR40470:SF1">
    <property type="entry name" value="PHYTANOYL-COA DIOXYGENASE FAMILY PROTEIN (AFU_ORTHOLOGUE AFUA_2G15850)"/>
    <property type="match status" value="1"/>
</dbReference>
<proteinExistence type="predicted"/>
<dbReference type="Proteomes" id="UP000717996">
    <property type="component" value="Unassembled WGS sequence"/>
</dbReference>
<dbReference type="Pfam" id="PF12898">
    <property type="entry name" value="Stc1"/>
    <property type="match status" value="1"/>
</dbReference>
<feature type="region of interest" description="Disordered" evidence="1">
    <location>
        <begin position="378"/>
        <end position="398"/>
    </location>
</feature>
<dbReference type="Gene3D" id="2.60.120.620">
    <property type="entry name" value="q2cbj1_9rhob like domain"/>
    <property type="match status" value="1"/>
</dbReference>
<organism evidence="3 4">
    <name type="scientific">Rhizopus oryzae</name>
    <name type="common">Mucormycosis agent</name>
    <name type="synonym">Rhizopus arrhizus var. delemar</name>
    <dbReference type="NCBI Taxonomy" id="64495"/>
    <lineage>
        <taxon>Eukaryota</taxon>
        <taxon>Fungi</taxon>
        <taxon>Fungi incertae sedis</taxon>
        <taxon>Mucoromycota</taxon>
        <taxon>Mucoromycotina</taxon>
        <taxon>Mucoromycetes</taxon>
        <taxon>Mucorales</taxon>
        <taxon>Mucorineae</taxon>
        <taxon>Rhizopodaceae</taxon>
        <taxon>Rhizopus</taxon>
    </lineage>
</organism>
<protein>
    <recommendedName>
        <fullName evidence="2">Stc1 domain-containing protein</fullName>
    </recommendedName>
</protein>
<dbReference type="Pfam" id="PF05721">
    <property type="entry name" value="PhyH"/>
    <property type="match status" value="1"/>
</dbReference>
<feature type="compositionally biased region" description="Acidic residues" evidence="1">
    <location>
        <begin position="379"/>
        <end position="398"/>
    </location>
</feature>
<gene>
    <name evidence="3" type="ORF">G6F51_009297</name>
</gene>
<evidence type="ECO:0000313" key="4">
    <source>
        <dbReference type="Proteomes" id="UP000717996"/>
    </source>
</evidence>
<evidence type="ECO:0000313" key="3">
    <source>
        <dbReference type="EMBL" id="KAG1539182.1"/>
    </source>
</evidence>
<dbReference type="SUPFAM" id="SSF51197">
    <property type="entry name" value="Clavaminate synthase-like"/>
    <property type="match status" value="1"/>
</dbReference>